<dbReference type="InterPro" id="IPR001633">
    <property type="entry name" value="EAL_dom"/>
</dbReference>
<comment type="caution">
    <text evidence="3">The sequence shown here is derived from an EMBL/GenBank/DDBJ whole genome shotgun (WGS) entry which is preliminary data.</text>
</comment>
<dbReference type="SUPFAM" id="SSF55785">
    <property type="entry name" value="PYP-like sensor domain (PAS domain)"/>
    <property type="match status" value="1"/>
</dbReference>
<evidence type="ECO:0000313" key="3">
    <source>
        <dbReference type="EMBL" id="RGC15650.1"/>
    </source>
</evidence>
<dbReference type="PROSITE" id="PS50883">
    <property type="entry name" value="EAL"/>
    <property type="match status" value="1"/>
</dbReference>
<dbReference type="Pfam" id="PF00563">
    <property type="entry name" value="EAL"/>
    <property type="match status" value="1"/>
</dbReference>
<evidence type="ECO:0000259" key="1">
    <source>
        <dbReference type="PROSITE" id="PS50883"/>
    </source>
</evidence>
<feature type="domain" description="GGDEF" evidence="2">
    <location>
        <begin position="295"/>
        <end position="429"/>
    </location>
</feature>
<dbReference type="EMBL" id="QVEV01000012">
    <property type="protein sequence ID" value="RGC15650.1"/>
    <property type="molecule type" value="Genomic_DNA"/>
</dbReference>
<dbReference type="InterPro" id="IPR043128">
    <property type="entry name" value="Rev_trsase/Diguanyl_cyclase"/>
</dbReference>
<dbReference type="PROSITE" id="PS50887">
    <property type="entry name" value="GGDEF"/>
    <property type="match status" value="1"/>
</dbReference>
<dbReference type="RefSeq" id="WP_117443034.1">
    <property type="nucleotide sequence ID" value="NZ_JAKNHC010000011.1"/>
</dbReference>
<proteinExistence type="predicted"/>
<dbReference type="AlphaFoldDB" id="A0A3E2VWE6"/>
<dbReference type="CDD" id="cd01949">
    <property type="entry name" value="GGDEF"/>
    <property type="match status" value="1"/>
</dbReference>
<dbReference type="Gene3D" id="3.30.450.20">
    <property type="entry name" value="PAS domain"/>
    <property type="match status" value="1"/>
</dbReference>
<dbReference type="SMART" id="SM00267">
    <property type="entry name" value="GGDEF"/>
    <property type="match status" value="1"/>
</dbReference>
<dbReference type="SMART" id="SM00052">
    <property type="entry name" value="EAL"/>
    <property type="match status" value="1"/>
</dbReference>
<dbReference type="SUPFAM" id="SSF55073">
    <property type="entry name" value="Nucleotide cyclase"/>
    <property type="match status" value="1"/>
</dbReference>
<accession>A0A3E2VWE6</accession>
<dbReference type="NCBIfam" id="TIGR00229">
    <property type="entry name" value="sensory_box"/>
    <property type="match status" value="1"/>
</dbReference>
<dbReference type="GO" id="GO:0071111">
    <property type="term" value="F:cyclic-guanylate-specific phosphodiesterase activity"/>
    <property type="evidence" value="ECO:0007669"/>
    <property type="project" value="InterPro"/>
</dbReference>
<sequence>MTKKAEVLSEAIENQYLTESLHTSVSKHMLDEHFTLVAANARYYEMFGYEQEEYERLFQNRPDLYYAQDPAEWNELKQVVIHTVVQQKKRYTYIGRMRHRSGRKIWIRLVGTLIDEYVDGFQLAYSVMMDITDMMQDRIEKDIMQSNFPGLIAKYKITGKGYELIEGNQRFQDMFGNELVFPRDQLGNNGLEAAYEQHAVLYQGKSCSFTISPQDTTGSIRYLNVNAECIDWIGEEPIYLFLYNDVTNLINQRMQLEEYNRAMHKLAYTDEVTAGYNRRRFEQIAEDAIASFPAGTFVLVWMNLQKFKLINETEGVEAGDNTLKYIYQQIVNNLKQDEYAARLFSDNFIILLKEESNARIEGRLQEIAASINAFNTHREYKYYLTFTAGVYHIYDTALSITSMEDRAHTARKSGQSYSSGLCFCNFYTNEIQKKLQQEKDIENTMRESLQRQEFEVYLQPKYSLRDKQIYGAEALIRWHHPVLGFLSPMEFIPLFEKNGFIVNLDLFVFEQVCRLLKQWKAAHKRLFPISVNMSRVHLMKPDFLDDYIAIINRYQIPASLLEIELTETMVFENPKAFHSIIQKIHEAGFTCSMDDFGSGYSSLNMLKDLELDTVKLDGAFFSSRGMDNPKENIVVKSMLDLTKKLDMATVAEGIETDKQMDFLRLTSCDLVQGYVISKPVPVREFEMLVSSQKI</sequence>
<dbReference type="PANTHER" id="PTHR33121:SF71">
    <property type="entry name" value="OXYGEN SENSOR PROTEIN DOSP"/>
    <property type="match status" value="1"/>
</dbReference>
<feature type="domain" description="EAL" evidence="1">
    <location>
        <begin position="438"/>
        <end position="693"/>
    </location>
</feature>
<dbReference type="InterPro" id="IPR050706">
    <property type="entry name" value="Cyclic-di-GMP_PDE-like"/>
</dbReference>
<evidence type="ECO:0000313" key="4">
    <source>
        <dbReference type="Proteomes" id="UP000260025"/>
    </source>
</evidence>
<gene>
    <name evidence="3" type="ORF">DXA38_09755</name>
</gene>
<dbReference type="InterPro" id="IPR029787">
    <property type="entry name" value="Nucleotide_cyclase"/>
</dbReference>
<dbReference type="OrthoDB" id="9805474at2"/>
<dbReference type="CDD" id="cd01948">
    <property type="entry name" value="EAL"/>
    <property type="match status" value="1"/>
</dbReference>
<protein>
    <submittedName>
        <fullName evidence="3">Phosphodiesterase</fullName>
    </submittedName>
</protein>
<dbReference type="CDD" id="cd00130">
    <property type="entry name" value="PAS"/>
    <property type="match status" value="1"/>
</dbReference>
<dbReference type="InterPro" id="IPR035919">
    <property type="entry name" value="EAL_sf"/>
</dbReference>
<dbReference type="PANTHER" id="PTHR33121">
    <property type="entry name" value="CYCLIC DI-GMP PHOSPHODIESTERASE PDEF"/>
    <property type="match status" value="1"/>
</dbReference>
<name>A0A3E2VWE6_CLOIN</name>
<dbReference type="InterPro" id="IPR035965">
    <property type="entry name" value="PAS-like_dom_sf"/>
</dbReference>
<dbReference type="Gene3D" id="3.20.20.450">
    <property type="entry name" value="EAL domain"/>
    <property type="match status" value="1"/>
</dbReference>
<dbReference type="Pfam" id="PF00990">
    <property type="entry name" value="GGDEF"/>
    <property type="match status" value="1"/>
</dbReference>
<dbReference type="Gene3D" id="3.30.70.270">
    <property type="match status" value="1"/>
</dbReference>
<organism evidence="3 4">
    <name type="scientific">Clostridium innocuum</name>
    <dbReference type="NCBI Taxonomy" id="1522"/>
    <lineage>
        <taxon>Bacteria</taxon>
        <taxon>Bacillati</taxon>
        <taxon>Bacillota</taxon>
        <taxon>Clostridia</taxon>
        <taxon>Eubacteriales</taxon>
        <taxon>Clostridiaceae</taxon>
        <taxon>Clostridium</taxon>
    </lineage>
</organism>
<evidence type="ECO:0000259" key="2">
    <source>
        <dbReference type="PROSITE" id="PS50887"/>
    </source>
</evidence>
<dbReference type="Proteomes" id="UP000260025">
    <property type="component" value="Unassembled WGS sequence"/>
</dbReference>
<dbReference type="InterPro" id="IPR000014">
    <property type="entry name" value="PAS"/>
</dbReference>
<reference evidence="3 4" key="1">
    <citation type="submission" date="2018-08" db="EMBL/GenBank/DDBJ databases">
        <title>A genome reference for cultivated species of the human gut microbiota.</title>
        <authorList>
            <person name="Zou Y."/>
            <person name="Xue W."/>
            <person name="Luo G."/>
        </authorList>
    </citation>
    <scope>NUCLEOTIDE SEQUENCE [LARGE SCALE GENOMIC DNA]</scope>
    <source>
        <strain evidence="3 4">OF01-2LB</strain>
    </source>
</reference>
<dbReference type="SUPFAM" id="SSF141868">
    <property type="entry name" value="EAL domain-like"/>
    <property type="match status" value="1"/>
</dbReference>
<dbReference type="InterPro" id="IPR013655">
    <property type="entry name" value="PAS_fold_3"/>
</dbReference>
<dbReference type="Pfam" id="PF08447">
    <property type="entry name" value="PAS_3"/>
    <property type="match status" value="1"/>
</dbReference>
<dbReference type="InterPro" id="IPR000160">
    <property type="entry name" value="GGDEF_dom"/>
</dbReference>
<dbReference type="NCBIfam" id="TIGR00254">
    <property type="entry name" value="GGDEF"/>
    <property type="match status" value="1"/>
</dbReference>